<evidence type="ECO:0000259" key="13">
    <source>
        <dbReference type="SMART" id="SM00382"/>
    </source>
</evidence>
<dbReference type="RefSeq" id="WP_341399838.1">
    <property type="nucleotide sequence ID" value="NZ_JBBUTI010000009.1"/>
</dbReference>
<keyword evidence="1 11" id="KW-0540">Nuclease</keyword>
<evidence type="ECO:0000256" key="11">
    <source>
        <dbReference type="HAMAP-Rule" id="MF_01487"/>
    </source>
</evidence>
<comment type="subunit">
    <text evidence="11">Heterotrimer of RecB, RecC and RecD. All subunits contribute to DNA-binding.</text>
</comment>
<gene>
    <name evidence="11 14" type="primary">recD</name>
    <name evidence="14" type="ORF">AACH00_14315</name>
</gene>
<keyword evidence="3 11" id="KW-0227">DNA damage</keyword>
<organism evidence="14 15">
    <name type="scientific">Ideonella margarita</name>
    <dbReference type="NCBI Taxonomy" id="2984191"/>
    <lineage>
        <taxon>Bacteria</taxon>
        <taxon>Pseudomonadati</taxon>
        <taxon>Pseudomonadota</taxon>
        <taxon>Betaproteobacteria</taxon>
        <taxon>Burkholderiales</taxon>
        <taxon>Sphaerotilaceae</taxon>
        <taxon>Ideonella</taxon>
    </lineage>
</organism>
<name>A0ABU9C6K6_9BURK</name>
<evidence type="ECO:0000256" key="9">
    <source>
        <dbReference type="ARBA" id="ARBA00023204"/>
    </source>
</evidence>
<dbReference type="Pfam" id="PF13538">
    <property type="entry name" value="UvrD_C_2"/>
    <property type="match status" value="1"/>
</dbReference>
<dbReference type="SUPFAM" id="SSF52540">
    <property type="entry name" value="P-loop containing nucleoside triphosphate hydrolases"/>
    <property type="match status" value="2"/>
</dbReference>
<dbReference type="SMART" id="SM00382">
    <property type="entry name" value="AAA"/>
    <property type="match status" value="1"/>
</dbReference>
<evidence type="ECO:0000256" key="4">
    <source>
        <dbReference type="ARBA" id="ARBA00022801"/>
    </source>
</evidence>
<dbReference type="InterPro" id="IPR006344">
    <property type="entry name" value="RecD"/>
</dbReference>
<feature type="region of interest" description="Disordered" evidence="12">
    <location>
        <begin position="1"/>
        <end position="29"/>
    </location>
</feature>
<evidence type="ECO:0000256" key="8">
    <source>
        <dbReference type="ARBA" id="ARBA00023125"/>
    </source>
</evidence>
<proteinExistence type="inferred from homology"/>
<comment type="caution">
    <text evidence="14">The sequence shown here is derived from an EMBL/GenBank/DDBJ whole genome shotgun (WGS) entry which is preliminary data.</text>
</comment>
<evidence type="ECO:0000256" key="6">
    <source>
        <dbReference type="ARBA" id="ARBA00022839"/>
    </source>
</evidence>
<dbReference type="InterPro" id="IPR041851">
    <property type="entry name" value="RecD_N_sf"/>
</dbReference>
<accession>A0ABU9C6K6</accession>
<dbReference type="PANTHER" id="PTHR43788">
    <property type="entry name" value="DNA2/NAM7 HELICASE FAMILY MEMBER"/>
    <property type="match status" value="1"/>
</dbReference>
<dbReference type="InterPro" id="IPR050534">
    <property type="entry name" value="Coronavir_polyprotein_1ab"/>
</dbReference>
<evidence type="ECO:0000256" key="7">
    <source>
        <dbReference type="ARBA" id="ARBA00022840"/>
    </source>
</evidence>
<protein>
    <recommendedName>
        <fullName evidence="11">RecBCD enzyme subunit RecD</fullName>
        <ecNumber evidence="11">5.6.2.3</ecNumber>
    </recommendedName>
    <alternativeName>
        <fullName evidence="11">DNA 5'-3' helicase subunit RecD</fullName>
    </alternativeName>
    <alternativeName>
        <fullName evidence="11">Exonuclease V subunit RecD</fullName>
        <shortName evidence="11">ExoV subunit RecD</shortName>
    </alternativeName>
    <alternativeName>
        <fullName evidence="11">Helicase/nuclease RecBCD subunit RecD</fullName>
    </alternativeName>
</protein>
<dbReference type="InterPro" id="IPR027417">
    <property type="entry name" value="P-loop_NTPase"/>
</dbReference>
<keyword evidence="15" id="KW-1185">Reference proteome</keyword>
<keyword evidence="4 11" id="KW-0378">Hydrolase</keyword>
<evidence type="ECO:0000256" key="5">
    <source>
        <dbReference type="ARBA" id="ARBA00022806"/>
    </source>
</evidence>
<dbReference type="InterPro" id="IPR049550">
    <property type="entry name" value="RecD_N"/>
</dbReference>
<evidence type="ECO:0000256" key="12">
    <source>
        <dbReference type="SAM" id="MobiDB-lite"/>
    </source>
</evidence>
<comment type="miscellaneous">
    <text evidence="11">In the RecBCD complex, RecB has a slow 3'-5' helicase, an exonuclease activity and loads RecA onto ssDNA, RecD has a fast 5'-3' helicase activity, while RecC stimulates the ATPase and processivity of the RecB helicase and contributes to recognition of the Chi site.</text>
</comment>
<dbReference type="Gene3D" id="3.40.50.300">
    <property type="entry name" value="P-loop containing nucleotide triphosphate hydrolases"/>
    <property type="match status" value="3"/>
</dbReference>
<dbReference type="InterPro" id="IPR003593">
    <property type="entry name" value="AAA+_ATPase"/>
</dbReference>
<keyword evidence="5 11" id="KW-0347">Helicase</keyword>
<keyword evidence="8 11" id="KW-0238">DNA-binding</keyword>
<sequence length="743" mass="77962">MSRQRRTPDLMTPDLFAQPELGEVPEEPENHDALGAADITAPTEAAPMPPQAAAQTAPHTTLQQLQAWRDAGWLRRLDVALAGFVQTLDPAASPALLLSTAWLAHMEGRGHTCLPLAPLVQAPNEVLGWPAAALPELQASVQAVAVDSAEVSRWCDALRASPVVRNPAHQPDLGQPLVLIDDGEQPRLYLRRYWNHEQLVAAQVRARCLLPTGETSSVDTSVDEPLIRRWLDRLFPAPAAANPDSSTAAPPDWQKLACAVAMRGRLSVITGGPGTGKTYTAARLLALLLATSPDPERLRVALAAPTGKAAARLKQAIDTSLIELQSKLGQGDDAAPDLGEFTRRMGPATTLHALLGARPDTRAMRHHAGAPLDVDVLIVDEASMVHLEMMAALLDALPPGARLILLGDKDQLASVEAGAVLGDLCRDAEAGGWSAQTARYALATAGVVLPAAMLAAGAASPLAQQTVMLRESRRFAGPIGQLALAVNRGDAETAHRCLHSGSTGGDRPVMAHEPAKLETLQALALHGRPGAEGGYATYLNRVKARPPVGDVAAHQAWVVQVLKAFDTFRILCAVREGDWGAAGVNRSVVRTLAAAGLLSPSGEWYAGRPVMVTRNDAALGVSNGDIGIALPSAAAGGGLRVWFLDGEVPRSVGVSRLAHVDTAFAMTVHKSQGSEFAHTVMVLPEQAGQVLSRELVYTGITRARTAFTLVSARAGALSAAMSQPTRRASGLGASLRGAAGDAA</sequence>
<evidence type="ECO:0000256" key="3">
    <source>
        <dbReference type="ARBA" id="ARBA00022763"/>
    </source>
</evidence>
<dbReference type="EMBL" id="JBBUTI010000009">
    <property type="protein sequence ID" value="MEK8047532.1"/>
    <property type="molecule type" value="Genomic_DNA"/>
</dbReference>
<dbReference type="Proteomes" id="UP001379945">
    <property type="component" value="Unassembled WGS sequence"/>
</dbReference>
<dbReference type="Pfam" id="PF21185">
    <property type="entry name" value="RecD_N"/>
    <property type="match status" value="1"/>
</dbReference>
<keyword evidence="7 11" id="KW-0067">ATP-binding</keyword>
<keyword evidence="10 11" id="KW-0413">Isomerase</keyword>
<evidence type="ECO:0000256" key="10">
    <source>
        <dbReference type="ARBA" id="ARBA00023235"/>
    </source>
</evidence>
<comment type="similarity">
    <text evidence="11">Belongs to the RecD family.</text>
</comment>
<dbReference type="InterPro" id="IPR027785">
    <property type="entry name" value="UvrD-like_helicase_C"/>
</dbReference>
<feature type="binding site" evidence="11">
    <location>
        <begin position="271"/>
        <end position="278"/>
    </location>
    <ligand>
        <name>ATP</name>
        <dbReference type="ChEBI" id="CHEBI:30616"/>
    </ligand>
</feature>
<evidence type="ECO:0000256" key="2">
    <source>
        <dbReference type="ARBA" id="ARBA00022741"/>
    </source>
</evidence>
<reference evidence="14 15" key="1">
    <citation type="submission" date="2024-04" db="EMBL/GenBank/DDBJ databases">
        <title>Novel species of the genus Ideonella isolated from streams.</title>
        <authorList>
            <person name="Lu H."/>
        </authorList>
    </citation>
    <scope>NUCLEOTIDE SEQUENCE [LARGE SCALE GENOMIC DNA]</scope>
    <source>
        <strain evidence="14 15">LYT19W</strain>
    </source>
</reference>
<evidence type="ECO:0000313" key="15">
    <source>
        <dbReference type="Proteomes" id="UP001379945"/>
    </source>
</evidence>
<dbReference type="HAMAP" id="MF_01487">
    <property type="entry name" value="RecD"/>
    <property type="match status" value="1"/>
</dbReference>
<comment type="catalytic activity">
    <reaction evidence="11">
        <text>ATP + H2O = ADP + phosphate + H(+)</text>
        <dbReference type="Rhea" id="RHEA:13065"/>
        <dbReference type="ChEBI" id="CHEBI:15377"/>
        <dbReference type="ChEBI" id="CHEBI:15378"/>
        <dbReference type="ChEBI" id="CHEBI:30616"/>
        <dbReference type="ChEBI" id="CHEBI:43474"/>
        <dbReference type="ChEBI" id="CHEBI:456216"/>
        <dbReference type="EC" id="5.6.2.3"/>
    </reaction>
</comment>
<keyword evidence="9 11" id="KW-0234">DNA repair</keyword>
<dbReference type="CDD" id="cd18809">
    <property type="entry name" value="SF1_C_RecD"/>
    <property type="match status" value="1"/>
</dbReference>
<feature type="domain" description="AAA+ ATPase" evidence="13">
    <location>
        <begin position="263"/>
        <end position="472"/>
    </location>
</feature>
<comment type="function">
    <text evidence="11">A helicase/nuclease that prepares dsDNA breaks (DSB) for recombinational DNA repair. Binds to DSBs and unwinds DNA via a highly rapid and processive ATP-dependent bidirectional helicase activity. Unwinds dsDNA until it encounters a Chi (crossover hotspot instigator) sequence from the 3' direction. Cuts ssDNA a few nucleotides 3' to the Chi site. The properties and activities of the enzyme are changed at Chi. The Chi-altered holoenzyme produces a long 3'-ssDNA overhang and facilitates RecA-binding to the ssDNA for homologous DNA recombination and repair. Holoenzyme degrades any linearized DNA that is unable to undergo homologous recombination. In the holoenzyme this subunit has ssDNA-dependent ATPase and 5'-3' helicase activity. When added to pre-assembled RecBC greatly stimulates nuclease activity and augments holoenzyme processivity. Negatively regulates the RecA-loading ability of RecBCD.</text>
</comment>
<evidence type="ECO:0000256" key="1">
    <source>
        <dbReference type="ARBA" id="ARBA00022722"/>
    </source>
</evidence>
<keyword evidence="6 11" id="KW-0269">Exonuclease</keyword>
<dbReference type="CDD" id="cd17933">
    <property type="entry name" value="DEXSc_RecD-like"/>
    <property type="match status" value="1"/>
</dbReference>
<dbReference type="EC" id="5.6.2.3" evidence="11"/>
<keyword evidence="2 11" id="KW-0547">Nucleotide-binding</keyword>
<dbReference type="PANTHER" id="PTHR43788:SF6">
    <property type="entry name" value="DNA HELICASE B"/>
    <property type="match status" value="1"/>
</dbReference>
<dbReference type="Pfam" id="PF13245">
    <property type="entry name" value="AAA_19"/>
    <property type="match status" value="1"/>
</dbReference>
<dbReference type="Gene3D" id="1.10.10.1020">
    <property type="entry name" value="RecBCD complex, subunit RecD, N-terminal domain"/>
    <property type="match status" value="1"/>
</dbReference>
<evidence type="ECO:0000313" key="14">
    <source>
        <dbReference type="EMBL" id="MEK8047532.1"/>
    </source>
</evidence>
<dbReference type="NCBIfam" id="TIGR01447">
    <property type="entry name" value="recD"/>
    <property type="match status" value="1"/>
</dbReference>
<dbReference type="GO" id="GO:0008854">
    <property type="term" value="F:exodeoxyribonuclease V activity"/>
    <property type="evidence" value="ECO:0007669"/>
    <property type="project" value="UniProtKB-EC"/>
</dbReference>